<dbReference type="InterPro" id="IPR036864">
    <property type="entry name" value="Zn2-C6_fun-type_DNA-bd_sf"/>
</dbReference>
<reference evidence="8 9" key="1">
    <citation type="submission" date="2024-01" db="EMBL/GenBank/DDBJ databases">
        <title>Complete genome of Cladobotryum mycophilum ATHUM6906.</title>
        <authorList>
            <person name="Christinaki A.C."/>
            <person name="Myridakis A.I."/>
            <person name="Kouvelis V.N."/>
        </authorList>
    </citation>
    <scope>NUCLEOTIDE SEQUENCE [LARGE SCALE GENOMIC DNA]</scope>
    <source>
        <strain evidence="8 9">ATHUM6906</strain>
    </source>
</reference>
<sequence>MADAEPLREDGPGGWILQRRKACIVCTRAKRRCDKKLPSCNRCLDRQVVCQYPSTRPYARRSAPSSANANAELLETPATAVAAVTSESAALRADGGGGGGDPSTAWANNNQLETSEPGANDDQANDMLLLGAAGQSDEENELLGFGGSIDGGDTDPADSSWFMRNETWAIHQRNRGNTNHHYPRTPLVLLRQFIRAVKQWLQQWMEENHCPFIHGQLFAETGFPQCLQDAYSALAAYANKTEKNEDMVMQLIEEKSNALLRQHQPQEQQSSPFADNPTDDMYLSMSLPVLRTIDHLARVQALFIYQFIRLFDGDIRQRALAERQIPTLTSWIKQLWTSANLDASLQTTFGDGSYPFAENDMGTTSSSSSPHEDGIYAVAKVWRDWLLSESVRRTWLVANYTQCIYLTLRDGMGPCEGTVQFTARRGLWDAASAGAWLRRVRSHDPLFLPCYETDQLFFSAIASEVDIFALAAMSLTWDSVKFDAWISKSPDVRLRAILRVPV</sequence>
<dbReference type="PANTHER" id="PTHR47660">
    <property type="entry name" value="TRANSCRIPTION FACTOR WITH C2H2 AND ZN(2)-CYS(6) DNA BINDING DOMAIN (EUROFUNG)-RELATED-RELATED"/>
    <property type="match status" value="1"/>
</dbReference>
<dbReference type="Pfam" id="PF00172">
    <property type="entry name" value="Zn_clus"/>
    <property type="match status" value="1"/>
</dbReference>
<keyword evidence="4" id="KW-0804">Transcription</keyword>
<dbReference type="SMART" id="SM00066">
    <property type="entry name" value="GAL4"/>
    <property type="match status" value="1"/>
</dbReference>
<name>A0ABR0SB23_9HYPO</name>
<dbReference type="CDD" id="cd00067">
    <property type="entry name" value="GAL4"/>
    <property type="match status" value="1"/>
</dbReference>
<evidence type="ECO:0000313" key="8">
    <source>
        <dbReference type="EMBL" id="KAK5989000.1"/>
    </source>
</evidence>
<keyword evidence="5" id="KW-0539">Nucleus</keyword>
<comment type="caution">
    <text evidence="8">The sequence shown here is derived from an EMBL/GenBank/DDBJ whole genome shotgun (WGS) entry which is preliminary data.</text>
</comment>
<dbReference type="InterPro" id="IPR001138">
    <property type="entry name" value="Zn2Cys6_DnaBD"/>
</dbReference>
<gene>
    <name evidence="8" type="ORF">PT974_10498</name>
</gene>
<dbReference type="SUPFAM" id="SSF57701">
    <property type="entry name" value="Zn2/Cys6 DNA-binding domain"/>
    <property type="match status" value="1"/>
</dbReference>
<organism evidence="8 9">
    <name type="scientific">Cladobotryum mycophilum</name>
    <dbReference type="NCBI Taxonomy" id="491253"/>
    <lineage>
        <taxon>Eukaryota</taxon>
        <taxon>Fungi</taxon>
        <taxon>Dikarya</taxon>
        <taxon>Ascomycota</taxon>
        <taxon>Pezizomycotina</taxon>
        <taxon>Sordariomycetes</taxon>
        <taxon>Hypocreomycetidae</taxon>
        <taxon>Hypocreales</taxon>
        <taxon>Hypocreaceae</taxon>
        <taxon>Cladobotryum</taxon>
    </lineage>
</organism>
<feature type="region of interest" description="Disordered" evidence="6">
    <location>
        <begin position="91"/>
        <end position="119"/>
    </location>
</feature>
<evidence type="ECO:0000256" key="1">
    <source>
        <dbReference type="ARBA" id="ARBA00022723"/>
    </source>
</evidence>
<keyword evidence="3" id="KW-0805">Transcription regulation</keyword>
<dbReference type="EMBL" id="JAVFKD010000015">
    <property type="protein sequence ID" value="KAK5989000.1"/>
    <property type="molecule type" value="Genomic_DNA"/>
</dbReference>
<evidence type="ECO:0000256" key="2">
    <source>
        <dbReference type="ARBA" id="ARBA00022833"/>
    </source>
</evidence>
<evidence type="ECO:0000256" key="4">
    <source>
        <dbReference type="ARBA" id="ARBA00023163"/>
    </source>
</evidence>
<evidence type="ECO:0000256" key="6">
    <source>
        <dbReference type="SAM" id="MobiDB-lite"/>
    </source>
</evidence>
<feature type="compositionally biased region" description="Polar residues" evidence="6">
    <location>
        <begin position="105"/>
        <end position="114"/>
    </location>
</feature>
<proteinExistence type="predicted"/>
<keyword evidence="1" id="KW-0479">Metal-binding</keyword>
<keyword evidence="9" id="KW-1185">Reference proteome</keyword>
<dbReference type="PROSITE" id="PS50048">
    <property type="entry name" value="ZN2_CY6_FUNGAL_2"/>
    <property type="match status" value="1"/>
</dbReference>
<evidence type="ECO:0000256" key="5">
    <source>
        <dbReference type="ARBA" id="ARBA00023242"/>
    </source>
</evidence>
<feature type="domain" description="Zn(2)-C6 fungal-type" evidence="7">
    <location>
        <begin position="22"/>
        <end position="52"/>
    </location>
</feature>
<protein>
    <submittedName>
        <fullName evidence="8">Transcription factor gsfR2-like protein</fullName>
    </submittedName>
</protein>
<dbReference type="PANTHER" id="PTHR47660:SF3">
    <property type="entry name" value="FINGER DOMAIN PROTEIN, PUTATIVE (AFU_ORTHOLOGUE AFUA_4G03310)-RELATED"/>
    <property type="match status" value="1"/>
</dbReference>
<accession>A0ABR0SB23</accession>
<evidence type="ECO:0000256" key="3">
    <source>
        <dbReference type="ARBA" id="ARBA00023015"/>
    </source>
</evidence>
<dbReference type="Proteomes" id="UP001338125">
    <property type="component" value="Unassembled WGS sequence"/>
</dbReference>
<evidence type="ECO:0000259" key="7">
    <source>
        <dbReference type="PROSITE" id="PS50048"/>
    </source>
</evidence>
<keyword evidence="2" id="KW-0862">Zinc</keyword>
<dbReference type="Gene3D" id="4.10.240.10">
    <property type="entry name" value="Zn(2)-C6 fungal-type DNA-binding domain"/>
    <property type="match status" value="1"/>
</dbReference>
<dbReference type="PROSITE" id="PS00463">
    <property type="entry name" value="ZN2_CY6_FUNGAL_1"/>
    <property type="match status" value="1"/>
</dbReference>
<evidence type="ECO:0000313" key="9">
    <source>
        <dbReference type="Proteomes" id="UP001338125"/>
    </source>
</evidence>